<dbReference type="Proteomes" id="UP001500469">
    <property type="component" value="Unassembled WGS sequence"/>
</dbReference>
<evidence type="ECO:0000256" key="1">
    <source>
        <dbReference type="ARBA" id="ARBA00001913"/>
    </source>
</evidence>
<proteinExistence type="inferred from homology"/>
<evidence type="ECO:0000256" key="5">
    <source>
        <dbReference type="ARBA" id="ARBA00022801"/>
    </source>
</evidence>
<comment type="cofactor">
    <cofactor evidence="1">
        <name>Ca(2+)</name>
        <dbReference type="ChEBI" id="CHEBI:29108"/>
    </cofactor>
</comment>
<dbReference type="Pfam" id="PF00884">
    <property type="entry name" value="Sulfatase"/>
    <property type="match status" value="1"/>
</dbReference>
<dbReference type="RefSeq" id="WP_343850710.1">
    <property type="nucleotide sequence ID" value="NZ_BAAAFI010000007.1"/>
</dbReference>
<keyword evidence="3" id="KW-0479">Metal-binding</keyword>
<sequence>MSFLKPFFLSVALVWPVCHESFALQNPTEKSPPNILFIAIDDLRPELGAYGADYVHSPNLDRLAQQSSLFHNHFVTVPTCGASRYNLLVGKLPQSTVEVGNMAAAQLISKKAEGERPVTFLERLRGNGYYTVGVGKISHHPDGYVYDYLEPKSDQIELPGSWDEMLFDAGKWGTAHNAFFGYADGSNRNTLKGQVKPYEAADVTDEGYPDGLTANLAIEKMKDLKEKGQPFFLGVGFFKPHLPFTAPKKYWDLYEESEIPLAPFAGIPESSSKASLLASGEFNQYALGEEKASLDAAMSDAYSRKVRHAYLAAVSYVDAQVGKVLDELEKQGLAENTIVVVWGDHGWHLGDQLVWGKHTLFDRALQSVLMIRRPGKSGEQITQIVSTTDIYPTILEFAGLPEEAGLDGESLVALMDEPQLPTWRNYAYSYYNRGVSLRTAQYRLTEYLRKEGKIIELYDFNKDPYQSKNVAGDQPQKVEQLMNLLEKGNTGLYQKEAGDK</sequence>
<evidence type="ECO:0000313" key="8">
    <source>
        <dbReference type="EMBL" id="GAA0878889.1"/>
    </source>
</evidence>
<dbReference type="PANTHER" id="PTHR45953">
    <property type="entry name" value="IDURONATE 2-SULFATASE"/>
    <property type="match status" value="1"/>
</dbReference>
<name>A0ABP3YEQ9_9BACT</name>
<evidence type="ECO:0000259" key="7">
    <source>
        <dbReference type="Pfam" id="PF00884"/>
    </source>
</evidence>
<keyword evidence="4" id="KW-0732">Signal</keyword>
<gene>
    <name evidence="8" type="ORF">GCM10009119_18570</name>
</gene>
<evidence type="ECO:0000256" key="6">
    <source>
        <dbReference type="ARBA" id="ARBA00022837"/>
    </source>
</evidence>
<dbReference type="PANTHER" id="PTHR45953:SF1">
    <property type="entry name" value="IDURONATE 2-SULFATASE"/>
    <property type="match status" value="1"/>
</dbReference>
<dbReference type="Gene3D" id="3.40.720.10">
    <property type="entry name" value="Alkaline Phosphatase, subunit A"/>
    <property type="match status" value="1"/>
</dbReference>
<reference evidence="9" key="1">
    <citation type="journal article" date="2019" name="Int. J. Syst. Evol. Microbiol.">
        <title>The Global Catalogue of Microorganisms (GCM) 10K type strain sequencing project: providing services to taxonomists for standard genome sequencing and annotation.</title>
        <authorList>
            <consortium name="The Broad Institute Genomics Platform"/>
            <consortium name="The Broad Institute Genome Sequencing Center for Infectious Disease"/>
            <person name="Wu L."/>
            <person name="Ma J."/>
        </authorList>
    </citation>
    <scope>NUCLEOTIDE SEQUENCE [LARGE SCALE GENOMIC DNA]</scope>
    <source>
        <strain evidence="9">JCM 16112</strain>
    </source>
</reference>
<keyword evidence="9" id="KW-1185">Reference proteome</keyword>
<keyword evidence="6" id="KW-0106">Calcium</keyword>
<dbReference type="InterPro" id="IPR000917">
    <property type="entry name" value="Sulfatase_N"/>
</dbReference>
<evidence type="ECO:0000256" key="4">
    <source>
        <dbReference type="ARBA" id="ARBA00022729"/>
    </source>
</evidence>
<evidence type="ECO:0000256" key="3">
    <source>
        <dbReference type="ARBA" id="ARBA00022723"/>
    </source>
</evidence>
<dbReference type="InterPro" id="IPR017850">
    <property type="entry name" value="Alkaline_phosphatase_core_sf"/>
</dbReference>
<comment type="caution">
    <text evidence="8">The sequence shown here is derived from an EMBL/GenBank/DDBJ whole genome shotgun (WGS) entry which is preliminary data.</text>
</comment>
<dbReference type="CDD" id="cd16030">
    <property type="entry name" value="iduronate-2-sulfatase"/>
    <property type="match status" value="1"/>
</dbReference>
<accession>A0ABP3YEQ9</accession>
<dbReference type="InterPro" id="IPR035874">
    <property type="entry name" value="IDS"/>
</dbReference>
<evidence type="ECO:0000313" key="9">
    <source>
        <dbReference type="Proteomes" id="UP001500469"/>
    </source>
</evidence>
<keyword evidence="5" id="KW-0378">Hydrolase</keyword>
<protein>
    <submittedName>
        <fullName evidence="8">Sulfatase</fullName>
    </submittedName>
</protein>
<dbReference type="EMBL" id="BAAAFI010000007">
    <property type="protein sequence ID" value="GAA0878889.1"/>
    <property type="molecule type" value="Genomic_DNA"/>
</dbReference>
<feature type="domain" description="Sulfatase N-terminal" evidence="7">
    <location>
        <begin position="33"/>
        <end position="399"/>
    </location>
</feature>
<dbReference type="SUPFAM" id="SSF53649">
    <property type="entry name" value="Alkaline phosphatase-like"/>
    <property type="match status" value="1"/>
</dbReference>
<comment type="similarity">
    <text evidence="2">Belongs to the sulfatase family.</text>
</comment>
<organism evidence="8 9">
    <name type="scientific">Algoriphagus jejuensis</name>
    <dbReference type="NCBI Taxonomy" id="419934"/>
    <lineage>
        <taxon>Bacteria</taxon>
        <taxon>Pseudomonadati</taxon>
        <taxon>Bacteroidota</taxon>
        <taxon>Cytophagia</taxon>
        <taxon>Cytophagales</taxon>
        <taxon>Cyclobacteriaceae</taxon>
        <taxon>Algoriphagus</taxon>
    </lineage>
</organism>
<evidence type="ECO:0000256" key="2">
    <source>
        <dbReference type="ARBA" id="ARBA00008779"/>
    </source>
</evidence>